<accession>A0AAP2DKY0</accession>
<dbReference type="PROSITE" id="PS51257">
    <property type="entry name" value="PROKAR_LIPOPROTEIN"/>
    <property type="match status" value="1"/>
</dbReference>
<evidence type="ECO:0000313" key="2">
    <source>
        <dbReference type="EMBL" id="MBT1697067.1"/>
    </source>
</evidence>
<evidence type="ECO:0000256" key="1">
    <source>
        <dbReference type="SAM" id="SignalP"/>
    </source>
</evidence>
<feature type="signal peptide" evidence="1">
    <location>
        <begin position="1"/>
        <end position="23"/>
    </location>
</feature>
<feature type="chain" id="PRO_5042963311" evidence="1">
    <location>
        <begin position="24"/>
        <end position="425"/>
    </location>
</feature>
<sequence>MKKNLFIVMLALMSCAFSCNDNGVNPDASNNKPDESNPDSDATALITCAPATFYQVASTYNTYFTRNSGWTGGDATYSVPLGGGKTLWSFGDTFAGNAYPPDASHPYRWRDPQGMVPNTFMIQNGSSFITVVGTGGIDPVTWLYKPVMKTGKEDLTGVGREWYWPGDATVKNGTLYMLFHRYYKFGNGAWDFYTTGTDLATFSVATLTGFTAAVSEIAPTSVTPYYTVTSPSATQEPLFGSALLEDGTTDYYIYISDKVSGFHFSKVLKVSQSNINGTRSYFNGFNASGVATWTSTFPAPGVNQGLMKKKDAAGVLTDLSVSPQFSVVKIGSKYRLITQEDIGGKKIYSYESSSPVGPWECESVIYTIPEPDTMPVNTYNAFLHPQITNGTNRYLISYNLNAQNWGDLYSRVDTYRPMFIWATIP</sequence>
<keyword evidence="3" id="KW-1185">Reference proteome</keyword>
<keyword evidence="1" id="KW-0732">Signal</keyword>
<gene>
    <name evidence="2" type="ORF">KK083_09290</name>
</gene>
<protein>
    <submittedName>
        <fullName evidence="2">DUF5005 domain-containing protein</fullName>
    </submittedName>
</protein>
<reference evidence="2 3" key="1">
    <citation type="submission" date="2021-05" db="EMBL/GenBank/DDBJ databases">
        <title>A Polyphasic approach of four new species of the genus Ohtaekwangia: Ohtaekwangia histidinii sp. nov., Ohtaekwangia cretensis sp. nov., Ohtaekwangia indiensis sp. nov., Ohtaekwangia reichenbachii sp. nov. from diverse environment.</title>
        <authorList>
            <person name="Octaviana S."/>
        </authorList>
    </citation>
    <scope>NUCLEOTIDE SEQUENCE [LARGE SCALE GENOMIC DNA]</scope>
    <source>
        <strain evidence="2 3">PWU4</strain>
    </source>
</reference>
<name>A0AAP2DKY0_9BACT</name>
<dbReference type="Proteomes" id="UP001319200">
    <property type="component" value="Unassembled WGS sequence"/>
</dbReference>
<proteinExistence type="predicted"/>
<organism evidence="2 3">
    <name type="scientific">Chryseosolibacter histidini</name>
    <dbReference type="NCBI Taxonomy" id="2782349"/>
    <lineage>
        <taxon>Bacteria</taxon>
        <taxon>Pseudomonadati</taxon>
        <taxon>Bacteroidota</taxon>
        <taxon>Cytophagia</taxon>
        <taxon>Cytophagales</taxon>
        <taxon>Chryseotaleaceae</taxon>
        <taxon>Chryseosolibacter</taxon>
    </lineage>
</organism>
<dbReference type="EMBL" id="JAHESF010000007">
    <property type="protein sequence ID" value="MBT1697067.1"/>
    <property type="molecule type" value="Genomic_DNA"/>
</dbReference>
<evidence type="ECO:0000313" key="3">
    <source>
        <dbReference type="Proteomes" id="UP001319200"/>
    </source>
</evidence>
<dbReference type="AlphaFoldDB" id="A0AAP2DKY0"/>
<dbReference type="RefSeq" id="WP_254162768.1">
    <property type="nucleotide sequence ID" value="NZ_JAHESF010000007.1"/>
</dbReference>
<comment type="caution">
    <text evidence="2">The sequence shown here is derived from an EMBL/GenBank/DDBJ whole genome shotgun (WGS) entry which is preliminary data.</text>
</comment>